<dbReference type="InterPro" id="IPR037925">
    <property type="entry name" value="FlgE/F/G-like"/>
</dbReference>
<dbReference type="SUPFAM" id="SSF117143">
    <property type="entry name" value="Flagellar hook protein flgE"/>
    <property type="match status" value="1"/>
</dbReference>
<dbReference type="InterPro" id="IPR010930">
    <property type="entry name" value="Flg_bb/hook_C_dom"/>
</dbReference>
<dbReference type="GO" id="GO:0009424">
    <property type="term" value="C:bacterial-type flagellum hook"/>
    <property type="evidence" value="ECO:0007669"/>
    <property type="project" value="TreeGrafter"/>
</dbReference>
<organism evidence="7 8">
    <name type="scientific">Vibrio chagasii</name>
    <dbReference type="NCBI Taxonomy" id="170679"/>
    <lineage>
        <taxon>Bacteria</taxon>
        <taxon>Pseudomonadati</taxon>
        <taxon>Pseudomonadota</taxon>
        <taxon>Gammaproteobacteria</taxon>
        <taxon>Vibrionales</taxon>
        <taxon>Vibrionaceae</taxon>
        <taxon>Vibrio</taxon>
    </lineage>
</organism>
<dbReference type="GeneID" id="77343906"/>
<evidence type="ECO:0000313" key="8">
    <source>
        <dbReference type="Proteomes" id="UP000423756"/>
    </source>
</evidence>
<feature type="domain" description="Flagellar basal body rod protein N-terminal" evidence="5">
    <location>
        <begin position="5"/>
        <end position="35"/>
    </location>
</feature>
<feature type="domain" description="Flagellar basal-body/hook protein C-terminal" evidence="6">
    <location>
        <begin position="334"/>
        <end position="374"/>
    </location>
</feature>
<comment type="caution">
    <text evidence="7">The sequence shown here is derived from an EMBL/GenBank/DDBJ whole genome shotgun (WGS) entry which is preliminary data.</text>
</comment>
<dbReference type="Pfam" id="PF00460">
    <property type="entry name" value="Flg_bb_rod"/>
    <property type="match status" value="1"/>
</dbReference>
<evidence type="ECO:0000256" key="2">
    <source>
        <dbReference type="ARBA" id="ARBA00009677"/>
    </source>
</evidence>
<comment type="function">
    <text evidence="4">A flexible structure which links the flagellar filament to the drive apparatus in the basal body.</text>
</comment>
<dbReference type="GO" id="GO:0071978">
    <property type="term" value="P:bacterial-type flagellum-dependent swarming motility"/>
    <property type="evidence" value="ECO:0007669"/>
    <property type="project" value="TreeGrafter"/>
</dbReference>
<proteinExistence type="inferred from homology"/>
<keyword evidence="7" id="KW-0966">Cell projection</keyword>
<evidence type="ECO:0000256" key="1">
    <source>
        <dbReference type="ARBA" id="ARBA00004117"/>
    </source>
</evidence>
<name>A0A7V7TEK2_9VIBR</name>
<dbReference type="RefSeq" id="WP_137407174.1">
    <property type="nucleotide sequence ID" value="NZ_AP025466.1"/>
</dbReference>
<keyword evidence="7" id="KW-0969">Cilium</keyword>
<dbReference type="GO" id="GO:0009425">
    <property type="term" value="C:bacterial-type flagellum basal body"/>
    <property type="evidence" value="ECO:0007669"/>
    <property type="project" value="UniProtKB-SubCell"/>
</dbReference>
<comment type="subcellular location">
    <subcellularLocation>
        <location evidence="1 4">Bacterial flagellum basal body</location>
    </subcellularLocation>
</comment>
<evidence type="ECO:0000256" key="3">
    <source>
        <dbReference type="ARBA" id="ARBA00023143"/>
    </source>
</evidence>
<dbReference type="AlphaFoldDB" id="A0A7V7TEK2"/>
<dbReference type="GO" id="GO:0005829">
    <property type="term" value="C:cytosol"/>
    <property type="evidence" value="ECO:0007669"/>
    <property type="project" value="TreeGrafter"/>
</dbReference>
<dbReference type="Pfam" id="PF06429">
    <property type="entry name" value="Flg_bbr_C"/>
    <property type="match status" value="1"/>
</dbReference>
<sequence>MFQAFYNGLSGMNASSKALDIVSDNVSNMQTPGFKAKDVFMQNVETPSKGLGSQVSSVQQRYTQGEVSQTSNPTDLFIDGRGLFTLQDGDDQYYTRAGIIRLNDDNVLVDKLSGLQIVAFGESGQLGKVDISNRLSIPAVPTTSISLRGEISVDKGEATLEQIGYVSSDGSFQFLKAMVSRIDDSNEWEVSILDARDNQVGYGVVSFGANGTLQAGATEVLCTISEKQSIKFSFGDAGSLAGVILAQSSQPSSLKISDADGSTESPYNDISIDEKGNISLTYGNGAVEKLATIALAKVENYNHFINYSGHLLTCSEEAPSLLKIGEGIDASLVSGAIELSNVDLAKEFGDMMVIQRSYQASSRVMTVANQLVEQLYGGSGG</sequence>
<evidence type="ECO:0000313" key="7">
    <source>
        <dbReference type="EMBL" id="KAB0470285.1"/>
    </source>
</evidence>
<reference evidence="7 8" key="1">
    <citation type="submission" date="2019-09" db="EMBL/GenBank/DDBJ databases">
        <title>Draft genome sequences of 48 bacterial type strains from the CCUG.</title>
        <authorList>
            <person name="Tunovic T."/>
            <person name="Pineiro-Iglesias B."/>
            <person name="Unosson C."/>
            <person name="Inganas E."/>
            <person name="Ohlen M."/>
            <person name="Cardew S."/>
            <person name="Jensie-Markopoulos S."/>
            <person name="Salva-Serra F."/>
            <person name="Jaen-Luchoro D."/>
            <person name="Karlsson R."/>
            <person name="Svensson-Stadler L."/>
            <person name="Chun J."/>
            <person name="Moore E."/>
        </authorList>
    </citation>
    <scope>NUCLEOTIDE SEQUENCE [LARGE SCALE GENOMIC DNA]</scope>
    <source>
        <strain evidence="7 8">CCUG 48643</strain>
    </source>
</reference>
<dbReference type="Proteomes" id="UP000423756">
    <property type="component" value="Unassembled WGS sequence"/>
</dbReference>
<dbReference type="EMBL" id="VZPX01000069">
    <property type="protein sequence ID" value="KAB0470285.1"/>
    <property type="molecule type" value="Genomic_DNA"/>
</dbReference>
<keyword evidence="3 4" id="KW-0975">Bacterial flagellum</keyword>
<dbReference type="PANTHER" id="PTHR30435">
    <property type="entry name" value="FLAGELLAR PROTEIN"/>
    <property type="match status" value="1"/>
</dbReference>
<comment type="similarity">
    <text evidence="2 4">Belongs to the flagella basal body rod proteins family.</text>
</comment>
<evidence type="ECO:0000256" key="4">
    <source>
        <dbReference type="RuleBase" id="RU362116"/>
    </source>
</evidence>
<accession>A0A7V7TEK2</accession>
<dbReference type="PANTHER" id="PTHR30435:SF1">
    <property type="entry name" value="FLAGELLAR HOOK PROTEIN FLGE"/>
    <property type="match status" value="1"/>
</dbReference>
<dbReference type="NCBIfam" id="TIGR03506">
    <property type="entry name" value="FlgEFG_subfam"/>
    <property type="match status" value="1"/>
</dbReference>
<gene>
    <name evidence="7" type="ORF">F7Q91_22595</name>
</gene>
<evidence type="ECO:0000259" key="5">
    <source>
        <dbReference type="Pfam" id="PF00460"/>
    </source>
</evidence>
<protein>
    <recommendedName>
        <fullName evidence="4">Flagellar hook protein FlgE</fullName>
    </recommendedName>
</protein>
<dbReference type="InterPro" id="IPR001444">
    <property type="entry name" value="Flag_bb_rod_N"/>
</dbReference>
<dbReference type="InterPro" id="IPR020013">
    <property type="entry name" value="Flagellar_FlgE/F/G"/>
</dbReference>
<keyword evidence="7" id="KW-0282">Flagellum</keyword>
<evidence type="ECO:0000259" key="6">
    <source>
        <dbReference type="Pfam" id="PF06429"/>
    </source>
</evidence>